<sequence length="225" mass="25205">MAMSASTIATPLRILCIHGYRQNSDSFRDKTGALRKLLKKQVEWVYMNAPHSVSQRMDVVQEQEQKESKAEEDSRGWWFSDVQARSFDAGEVCKASLGLEESLEAVKKAIQELGPFDGILGFSQGAALVAMVCALQDFKFRFAILVAGFKSMCSEHERFYTGAALTIPSLHVFGEKDGVIPDKLSRELLSRFENPQVLTHPGGHFVPATSAHRQTYQEFLKRFQG</sequence>
<dbReference type="Gene3D" id="3.40.50.1820">
    <property type="entry name" value="alpha/beta hydrolase"/>
    <property type="match status" value="1"/>
</dbReference>
<keyword evidence="11" id="KW-1185">Reference proteome</keyword>
<accession>A0A9Q1HME5</accession>
<comment type="similarity">
    <text evidence="1">Belongs to the LovG family.</text>
</comment>
<evidence type="ECO:0000256" key="4">
    <source>
        <dbReference type="ARBA" id="ARBA00022801"/>
    </source>
</evidence>
<evidence type="ECO:0000256" key="6">
    <source>
        <dbReference type="ARBA" id="ARBA00051142"/>
    </source>
</evidence>
<dbReference type="EC" id="3.1.1.1" evidence="5"/>
<dbReference type="SUPFAM" id="SSF53474">
    <property type="entry name" value="alpha/beta-Hydrolases"/>
    <property type="match status" value="1"/>
</dbReference>
<comment type="caution">
    <text evidence="10">The sequence shown here is derived from an EMBL/GenBank/DDBJ whole genome shotgun (WGS) entry which is preliminary data.</text>
</comment>
<dbReference type="GO" id="GO:0106435">
    <property type="term" value="F:carboxylesterase activity"/>
    <property type="evidence" value="ECO:0007669"/>
    <property type="project" value="UniProtKB-EC"/>
</dbReference>
<dbReference type="PANTHER" id="PTHR48070">
    <property type="entry name" value="ESTERASE OVCA2"/>
    <property type="match status" value="1"/>
</dbReference>
<keyword evidence="3" id="KW-0719">Serine esterase</keyword>
<dbReference type="OrthoDB" id="414698at2759"/>
<dbReference type="InterPro" id="IPR029058">
    <property type="entry name" value="AB_hydrolase_fold"/>
</dbReference>
<evidence type="ECO:0000256" key="2">
    <source>
        <dbReference type="ARBA" id="ARBA00021974"/>
    </source>
</evidence>
<dbReference type="InterPro" id="IPR050593">
    <property type="entry name" value="LovG"/>
</dbReference>
<feature type="domain" description="Serine hydrolase" evidence="9">
    <location>
        <begin position="10"/>
        <end position="215"/>
    </location>
</feature>
<dbReference type="GO" id="GO:0032526">
    <property type="term" value="P:response to retinoic acid"/>
    <property type="evidence" value="ECO:0007669"/>
    <property type="project" value="TreeGrafter"/>
</dbReference>
<dbReference type="GO" id="GO:0005737">
    <property type="term" value="C:cytoplasm"/>
    <property type="evidence" value="ECO:0007669"/>
    <property type="project" value="TreeGrafter"/>
</dbReference>
<name>A0A9Q1HME5_CONCO</name>
<protein>
    <recommendedName>
        <fullName evidence="2">Esterase OVCA2</fullName>
        <ecNumber evidence="5">3.1.1.1</ecNumber>
    </recommendedName>
    <alternativeName>
        <fullName evidence="8">OVCA2 serine hydrolase domain-containing protein</fullName>
    </alternativeName>
</protein>
<comment type="function">
    <text evidence="7">Exhibits ester hydrolase activity with a strong preference for long-chain alkyl ester substrates and high selectivity against a variety of short, branched, and substituted esters. Is able to hydrolyze ester bonds within a wide range of p-nitrophenyl derivatives (C2-C14) in vitro, with a strong preference toward substrates of &gt;8 carbons.</text>
</comment>
<evidence type="ECO:0000313" key="11">
    <source>
        <dbReference type="Proteomes" id="UP001152803"/>
    </source>
</evidence>
<organism evidence="10 11">
    <name type="scientific">Conger conger</name>
    <name type="common">Conger eel</name>
    <name type="synonym">Muraena conger</name>
    <dbReference type="NCBI Taxonomy" id="82655"/>
    <lineage>
        <taxon>Eukaryota</taxon>
        <taxon>Metazoa</taxon>
        <taxon>Chordata</taxon>
        <taxon>Craniata</taxon>
        <taxon>Vertebrata</taxon>
        <taxon>Euteleostomi</taxon>
        <taxon>Actinopterygii</taxon>
        <taxon>Neopterygii</taxon>
        <taxon>Teleostei</taxon>
        <taxon>Anguilliformes</taxon>
        <taxon>Congridae</taxon>
        <taxon>Conger</taxon>
    </lineage>
</organism>
<keyword evidence="4" id="KW-0378">Hydrolase</keyword>
<dbReference type="GO" id="GO:0005634">
    <property type="term" value="C:nucleus"/>
    <property type="evidence" value="ECO:0007669"/>
    <property type="project" value="TreeGrafter"/>
</dbReference>
<evidence type="ECO:0000313" key="10">
    <source>
        <dbReference type="EMBL" id="KAJ8252257.1"/>
    </source>
</evidence>
<evidence type="ECO:0000256" key="1">
    <source>
        <dbReference type="ARBA" id="ARBA00005863"/>
    </source>
</evidence>
<evidence type="ECO:0000256" key="7">
    <source>
        <dbReference type="ARBA" id="ARBA00093420"/>
    </source>
</evidence>
<dbReference type="InterPro" id="IPR005645">
    <property type="entry name" value="FSH-like_dom"/>
</dbReference>
<dbReference type="Proteomes" id="UP001152803">
    <property type="component" value="Unassembled WGS sequence"/>
</dbReference>
<dbReference type="PANTHER" id="PTHR48070:SF6">
    <property type="entry name" value="ESTERASE OVCA2"/>
    <property type="match status" value="1"/>
</dbReference>
<evidence type="ECO:0000256" key="8">
    <source>
        <dbReference type="ARBA" id="ARBA00093679"/>
    </source>
</evidence>
<dbReference type="Pfam" id="PF03959">
    <property type="entry name" value="FSH1"/>
    <property type="match status" value="1"/>
</dbReference>
<gene>
    <name evidence="10" type="ORF">COCON_G00215690</name>
</gene>
<reference evidence="10" key="1">
    <citation type="journal article" date="2023" name="Science">
        <title>Genome structures resolve the early diversification of teleost fishes.</title>
        <authorList>
            <person name="Parey E."/>
            <person name="Louis A."/>
            <person name="Montfort J."/>
            <person name="Bouchez O."/>
            <person name="Roques C."/>
            <person name="Iampietro C."/>
            <person name="Lluch J."/>
            <person name="Castinel A."/>
            <person name="Donnadieu C."/>
            <person name="Desvignes T."/>
            <person name="Floi Bucao C."/>
            <person name="Jouanno E."/>
            <person name="Wen M."/>
            <person name="Mejri S."/>
            <person name="Dirks R."/>
            <person name="Jansen H."/>
            <person name="Henkel C."/>
            <person name="Chen W.J."/>
            <person name="Zahm M."/>
            <person name="Cabau C."/>
            <person name="Klopp C."/>
            <person name="Thompson A.W."/>
            <person name="Robinson-Rechavi M."/>
            <person name="Braasch I."/>
            <person name="Lecointre G."/>
            <person name="Bobe J."/>
            <person name="Postlethwait J.H."/>
            <person name="Berthelot C."/>
            <person name="Roest Crollius H."/>
            <person name="Guiguen Y."/>
        </authorList>
    </citation>
    <scope>NUCLEOTIDE SEQUENCE</scope>
    <source>
        <strain evidence="10">Concon-B</strain>
    </source>
</reference>
<comment type="catalytic activity">
    <reaction evidence="6">
        <text>a carboxylic ester + H2O = an alcohol + a carboxylate + H(+)</text>
        <dbReference type="Rhea" id="RHEA:21164"/>
        <dbReference type="ChEBI" id="CHEBI:15377"/>
        <dbReference type="ChEBI" id="CHEBI:15378"/>
        <dbReference type="ChEBI" id="CHEBI:29067"/>
        <dbReference type="ChEBI" id="CHEBI:30879"/>
        <dbReference type="ChEBI" id="CHEBI:33308"/>
        <dbReference type="EC" id="3.1.1.1"/>
    </reaction>
</comment>
<dbReference type="EMBL" id="JAFJMO010000017">
    <property type="protein sequence ID" value="KAJ8252257.1"/>
    <property type="molecule type" value="Genomic_DNA"/>
</dbReference>
<evidence type="ECO:0000256" key="5">
    <source>
        <dbReference type="ARBA" id="ARBA00039155"/>
    </source>
</evidence>
<proteinExistence type="inferred from homology"/>
<dbReference type="FunFam" id="3.40.50.1820:FF:000073">
    <property type="entry name" value="esterase OVCA2 isoform X6"/>
    <property type="match status" value="1"/>
</dbReference>
<evidence type="ECO:0000259" key="9">
    <source>
        <dbReference type="Pfam" id="PF03959"/>
    </source>
</evidence>
<evidence type="ECO:0000256" key="3">
    <source>
        <dbReference type="ARBA" id="ARBA00022487"/>
    </source>
</evidence>
<dbReference type="AlphaFoldDB" id="A0A9Q1HME5"/>